<keyword evidence="2" id="KW-1185">Reference proteome</keyword>
<feature type="non-terminal residue" evidence="1">
    <location>
        <position position="1"/>
    </location>
</feature>
<accession>A0ACA9NNJ0</accession>
<dbReference type="Proteomes" id="UP000789525">
    <property type="component" value="Unassembled WGS sequence"/>
</dbReference>
<evidence type="ECO:0000313" key="2">
    <source>
        <dbReference type="Proteomes" id="UP000789525"/>
    </source>
</evidence>
<comment type="caution">
    <text evidence="1">The sequence shown here is derived from an EMBL/GenBank/DDBJ whole genome shotgun (WGS) entry which is preliminary data.</text>
</comment>
<proteinExistence type="predicted"/>
<evidence type="ECO:0000313" key="1">
    <source>
        <dbReference type="EMBL" id="CAG8666278.1"/>
    </source>
</evidence>
<organism evidence="1 2">
    <name type="scientific">Acaulospora colombiana</name>
    <dbReference type="NCBI Taxonomy" id="27376"/>
    <lineage>
        <taxon>Eukaryota</taxon>
        <taxon>Fungi</taxon>
        <taxon>Fungi incertae sedis</taxon>
        <taxon>Mucoromycota</taxon>
        <taxon>Glomeromycotina</taxon>
        <taxon>Glomeromycetes</taxon>
        <taxon>Diversisporales</taxon>
        <taxon>Acaulosporaceae</taxon>
        <taxon>Acaulospora</taxon>
    </lineage>
</organism>
<dbReference type="EMBL" id="CAJVPT010023595">
    <property type="protein sequence ID" value="CAG8666278.1"/>
    <property type="molecule type" value="Genomic_DNA"/>
</dbReference>
<name>A0ACA9NNJ0_9GLOM</name>
<sequence length="246" mass="26433">MGDDQRRTSILGLLDRVHDFALVLCVEGGCALVEDEQAGVADESTGDRDALRLTTRDETGVFTDKGFVAFREGHDKVMDVGLLGGTLNLLAGDDGRSTIADIVLDRGGKEVRVLGNDSNVFSQPDDVSVVQAVSIDADESSVGLVQSLQESGDGRLAGSGGTDEGNAFVGFDLEAHVAENRDFWPGRVCERNIVEANWTLDTPPVRALGFLGILVQLAWEYILNFNTLLTKVKHLSADSERKGDQV</sequence>
<reference evidence="1" key="1">
    <citation type="submission" date="2021-06" db="EMBL/GenBank/DDBJ databases">
        <authorList>
            <person name="Kallberg Y."/>
            <person name="Tangrot J."/>
            <person name="Rosling A."/>
        </authorList>
    </citation>
    <scope>NUCLEOTIDE SEQUENCE</scope>
    <source>
        <strain evidence="1">CL356</strain>
    </source>
</reference>
<feature type="non-terminal residue" evidence="1">
    <location>
        <position position="246"/>
    </location>
</feature>
<gene>
    <name evidence="1" type="ORF">ACOLOM_LOCUS8777</name>
</gene>
<protein>
    <submittedName>
        <fullName evidence="1">10157_t:CDS:1</fullName>
    </submittedName>
</protein>